<name>A0ABQ0U0J5_9GAMM</name>
<evidence type="ECO:0008006" key="3">
    <source>
        <dbReference type="Google" id="ProtNLM"/>
    </source>
</evidence>
<dbReference type="PANTHER" id="PTHR37953:SF1">
    <property type="entry name" value="UPF0127 PROTEIN MJ1496"/>
    <property type="match status" value="1"/>
</dbReference>
<keyword evidence="2" id="KW-1185">Reference proteome</keyword>
<dbReference type="Gene3D" id="2.60.120.1140">
    <property type="entry name" value="Protein of unknown function DUF192"/>
    <property type="match status" value="1"/>
</dbReference>
<dbReference type="EMBL" id="BJUS01000004">
    <property type="protein sequence ID" value="GEK72067.1"/>
    <property type="molecule type" value="Genomic_DNA"/>
</dbReference>
<evidence type="ECO:0000313" key="2">
    <source>
        <dbReference type="Proteomes" id="UP000321121"/>
    </source>
</evidence>
<dbReference type="RefSeq" id="WP_046079319.1">
    <property type="nucleotide sequence ID" value="NZ_BJUS01000004.1"/>
</dbReference>
<comment type="caution">
    <text evidence="1">The sequence shown here is derived from an EMBL/GenBank/DDBJ whole genome shotgun (WGS) entry which is preliminary data.</text>
</comment>
<dbReference type="PROSITE" id="PS51318">
    <property type="entry name" value="TAT"/>
    <property type="match status" value="1"/>
</dbReference>
<evidence type="ECO:0000313" key="1">
    <source>
        <dbReference type="EMBL" id="GEK72067.1"/>
    </source>
</evidence>
<protein>
    <recommendedName>
        <fullName evidence="3">DUF192 domain-containing protein</fullName>
    </recommendedName>
</protein>
<dbReference type="Pfam" id="PF02643">
    <property type="entry name" value="DUF192"/>
    <property type="match status" value="1"/>
</dbReference>
<sequence>MNPTRRRLLQALSLFPALPLVASWPGLAMAQEARLPRVPLTVHGEAGPRRLTVEVARRLAERAQGLMGRERLPQDAGMLFLYDRTQPSRNGFWMYRTLIPLDIAFIDEAGRIVDIRRMAPCTSASARDCPVTRPDAPYQAALEVNAGVFEAHGIAVGDCVSWPGDGGECVIDESRPRAQAAPGS</sequence>
<dbReference type="PANTHER" id="PTHR37953">
    <property type="entry name" value="UPF0127 PROTEIN MJ1496"/>
    <property type="match status" value="1"/>
</dbReference>
<dbReference type="Proteomes" id="UP000321121">
    <property type="component" value="Unassembled WGS sequence"/>
</dbReference>
<organism evidence="1 2">
    <name type="scientific">Halomonas halophila</name>
    <dbReference type="NCBI Taxonomy" id="29573"/>
    <lineage>
        <taxon>Bacteria</taxon>
        <taxon>Pseudomonadati</taxon>
        <taxon>Pseudomonadota</taxon>
        <taxon>Gammaproteobacteria</taxon>
        <taxon>Oceanospirillales</taxon>
        <taxon>Halomonadaceae</taxon>
        <taxon>Halomonas</taxon>
    </lineage>
</organism>
<accession>A0ABQ0U0J5</accession>
<dbReference type="InterPro" id="IPR003795">
    <property type="entry name" value="DUF192"/>
</dbReference>
<reference evidence="1 2" key="1">
    <citation type="submission" date="2019-07" db="EMBL/GenBank/DDBJ databases">
        <title>Whole genome shotgun sequence of Halomonas halophila NBRC 102604.</title>
        <authorList>
            <person name="Hosoyama A."/>
            <person name="Uohara A."/>
            <person name="Ohji S."/>
            <person name="Ichikawa N."/>
        </authorList>
    </citation>
    <scope>NUCLEOTIDE SEQUENCE [LARGE SCALE GENOMIC DNA]</scope>
    <source>
        <strain evidence="1 2">NBRC 102604</strain>
    </source>
</reference>
<dbReference type="InterPro" id="IPR006311">
    <property type="entry name" value="TAT_signal"/>
</dbReference>
<dbReference type="InterPro" id="IPR038695">
    <property type="entry name" value="Saro_0823-like_sf"/>
</dbReference>
<gene>
    <name evidence="1" type="ORF">HHA04nite_06110</name>
</gene>
<proteinExistence type="predicted"/>